<comment type="caution">
    <text evidence="2">The sequence shown here is derived from an EMBL/GenBank/DDBJ whole genome shotgun (WGS) entry which is preliminary data.</text>
</comment>
<evidence type="ECO:0008006" key="4">
    <source>
        <dbReference type="Google" id="ProtNLM"/>
    </source>
</evidence>
<dbReference type="Proteomes" id="UP000244013">
    <property type="component" value="Unassembled WGS sequence"/>
</dbReference>
<name>A0A2T5UB00_9SPHN</name>
<feature type="chain" id="PRO_5015394983" description="DUF4189 domain-containing protein" evidence="1">
    <location>
        <begin position="21"/>
        <end position="142"/>
    </location>
</feature>
<dbReference type="OrthoDB" id="7564637at2"/>
<proteinExistence type="predicted"/>
<feature type="signal peptide" evidence="1">
    <location>
        <begin position="1"/>
        <end position="20"/>
    </location>
</feature>
<sequence>MTIRFLAALALATMAAPAQSDEGAANASFCQRVATELGMKTAKPSDGHAAWELKTLGGLGTALFGGSSYVSMGLGPAEDSVITNARQYVDACASVANGMVCTVTGPAEFQIGVKDHMVKMRANAGERAQVSMVKMRIRCEDR</sequence>
<reference evidence="2 3" key="1">
    <citation type="submission" date="2018-04" db="EMBL/GenBank/DDBJ databases">
        <title>Genomic Encyclopedia of Type Strains, Phase III (KMG-III): the genomes of soil and plant-associated and newly described type strains.</title>
        <authorList>
            <person name="Whitman W."/>
        </authorList>
    </citation>
    <scope>NUCLEOTIDE SEQUENCE [LARGE SCALE GENOMIC DNA]</scope>
    <source>
        <strain evidence="2 3">MA-olki</strain>
    </source>
</reference>
<dbReference type="EMBL" id="QAYE01000001">
    <property type="protein sequence ID" value="PTW48680.1"/>
    <property type="molecule type" value="Genomic_DNA"/>
</dbReference>
<protein>
    <recommendedName>
        <fullName evidence="4">DUF4189 domain-containing protein</fullName>
    </recommendedName>
</protein>
<evidence type="ECO:0000313" key="3">
    <source>
        <dbReference type="Proteomes" id="UP000244013"/>
    </source>
</evidence>
<organism evidence="2 3">
    <name type="scientific">Sphingomonas faeni</name>
    <dbReference type="NCBI Taxonomy" id="185950"/>
    <lineage>
        <taxon>Bacteria</taxon>
        <taxon>Pseudomonadati</taxon>
        <taxon>Pseudomonadota</taxon>
        <taxon>Alphaproteobacteria</taxon>
        <taxon>Sphingomonadales</taxon>
        <taxon>Sphingomonadaceae</taxon>
        <taxon>Sphingomonas</taxon>
    </lineage>
</organism>
<gene>
    <name evidence="2" type="ORF">C8J25_101178</name>
</gene>
<keyword evidence="1" id="KW-0732">Signal</keyword>
<evidence type="ECO:0000313" key="2">
    <source>
        <dbReference type="EMBL" id="PTW48680.1"/>
    </source>
</evidence>
<dbReference type="GeneID" id="91004280"/>
<accession>A0A2T5UB00</accession>
<dbReference type="RefSeq" id="WP_107951877.1">
    <property type="nucleotide sequence ID" value="NZ_QAYE01000001.1"/>
</dbReference>
<dbReference type="AlphaFoldDB" id="A0A2T5UB00"/>
<evidence type="ECO:0000256" key="1">
    <source>
        <dbReference type="SAM" id="SignalP"/>
    </source>
</evidence>